<reference evidence="6" key="1">
    <citation type="submission" date="2016-03" db="EMBL/GenBank/DDBJ databases">
        <title>Gut transcriptome analysis on engorged females of Ornithodoros mimon (Acari: Argasidae) and phylogenetic inferences of soft ticks.</title>
        <authorList>
            <person name="Landulfo G.A."/>
            <person name="Giovanni D."/>
            <person name="Carvalho E."/>
            <person name="Junqueira-de-Azevedo I."/>
            <person name="Patane J."/>
            <person name="Mendoca R."/>
            <person name="Barros-Battesti D."/>
        </authorList>
    </citation>
    <scope>NUCLEOTIDE SEQUENCE</scope>
    <source>
        <strain evidence="6">Females</strain>
        <tissue evidence="6">Gut</tissue>
    </source>
</reference>
<evidence type="ECO:0000256" key="1">
    <source>
        <dbReference type="ARBA" id="ARBA00004613"/>
    </source>
</evidence>
<dbReference type="Pfam" id="PF00396">
    <property type="entry name" value="Granulin"/>
    <property type="match status" value="2"/>
</dbReference>
<evidence type="ECO:0000256" key="2">
    <source>
        <dbReference type="ARBA" id="ARBA00010093"/>
    </source>
</evidence>
<accession>A0A147B760</accession>
<protein>
    <submittedName>
        <fullName evidence="6">Granulins</fullName>
    </submittedName>
</protein>
<dbReference type="GO" id="GO:0005576">
    <property type="term" value="C:extracellular region"/>
    <property type="evidence" value="ECO:0007669"/>
    <property type="project" value="UniProtKB-SubCell"/>
</dbReference>
<dbReference type="PANTHER" id="PTHR12274">
    <property type="entry name" value="GRANULIN"/>
    <property type="match status" value="1"/>
</dbReference>
<comment type="subcellular location">
    <subcellularLocation>
        <location evidence="1">Secreted</location>
    </subcellularLocation>
</comment>
<dbReference type="Gene3D" id="2.10.25.160">
    <property type="entry name" value="Granulin"/>
    <property type="match status" value="2"/>
</dbReference>
<dbReference type="PANTHER" id="PTHR12274:SF3">
    <property type="entry name" value="PROGRANULIN"/>
    <property type="match status" value="1"/>
</dbReference>
<evidence type="ECO:0000259" key="5">
    <source>
        <dbReference type="PROSITE" id="PS00799"/>
    </source>
</evidence>
<keyword evidence="3" id="KW-0964">Secreted</keyword>
<feature type="non-terminal residue" evidence="6">
    <location>
        <position position="1"/>
    </location>
</feature>
<sequence length="152" mass="16446">YIKCDDRGDFLCPNTFTCCKSPNGSSYNCCPMKNAACCVDGEHCCPAGTRCDLARNECILFIRELSPPKTIIPKSTKVICPGTTNFTCPAGYSCCTGPDDTWNCCPLPNAVCCKDKVHCCPSGSVCNQQLGKCQNGLQVLPWNKKTPAVRMS</sequence>
<feature type="domain" description="Granulins" evidence="5">
    <location>
        <begin position="113"/>
        <end position="126"/>
    </location>
</feature>
<dbReference type="SMART" id="SM00277">
    <property type="entry name" value="GRAN"/>
    <property type="match status" value="2"/>
</dbReference>
<dbReference type="EMBL" id="GEIB01001744">
    <property type="protein sequence ID" value="JAR86613.1"/>
    <property type="molecule type" value="Transcribed_RNA"/>
</dbReference>
<dbReference type="InterPro" id="IPR000118">
    <property type="entry name" value="Granulin"/>
</dbReference>
<comment type="similarity">
    <text evidence="2">Belongs to the granulin family.</text>
</comment>
<organism evidence="6">
    <name type="scientific">Alectorobius mimon</name>
    <dbReference type="NCBI Taxonomy" id="360319"/>
    <lineage>
        <taxon>Eukaryota</taxon>
        <taxon>Metazoa</taxon>
        <taxon>Ecdysozoa</taxon>
        <taxon>Arthropoda</taxon>
        <taxon>Chelicerata</taxon>
        <taxon>Arachnida</taxon>
        <taxon>Acari</taxon>
        <taxon>Parasitiformes</taxon>
        <taxon>Ixodida</taxon>
        <taxon>Ixodoidea</taxon>
        <taxon>Argasidae</taxon>
        <taxon>Ornithodorinae</taxon>
        <taxon>Alectorobius</taxon>
    </lineage>
</organism>
<dbReference type="PROSITE" id="PS00799">
    <property type="entry name" value="GRANULINS"/>
    <property type="match status" value="2"/>
</dbReference>
<evidence type="ECO:0000256" key="3">
    <source>
        <dbReference type="ARBA" id="ARBA00022525"/>
    </source>
</evidence>
<name>A0A147B760_9ACAR</name>
<evidence type="ECO:0000313" key="6">
    <source>
        <dbReference type="EMBL" id="JAR86613.1"/>
    </source>
</evidence>
<evidence type="ECO:0000256" key="4">
    <source>
        <dbReference type="ARBA" id="ARBA00023157"/>
    </source>
</evidence>
<keyword evidence="4" id="KW-1015">Disulfide bond</keyword>
<dbReference type="InterPro" id="IPR037277">
    <property type="entry name" value="Granulin_sf"/>
</dbReference>
<proteinExistence type="inferred from homology"/>
<dbReference type="AlphaFoldDB" id="A0A147B760"/>
<dbReference type="InterPro" id="IPR039036">
    <property type="entry name" value="Granulin_fam"/>
</dbReference>
<feature type="domain" description="Granulins" evidence="5">
    <location>
        <begin position="38"/>
        <end position="51"/>
    </location>
</feature>